<evidence type="ECO:0000313" key="2">
    <source>
        <dbReference type="Proteomes" id="UP000270034"/>
    </source>
</evidence>
<gene>
    <name evidence="1" type="ORF">AcetOrient_orf02860</name>
</gene>
<sequence>MSNESPNSLYKYVSFEGLKWILDGSIRFTQPSAFNDPFEFLPEIISPPNIEEKRIMIGFDISSPRQRFYSGSTQTIPKDYISNDIISRDIVCELNKKIGVLCLSKKRDSLLMWSHYANQYAGAIVEFDGHNPFLNGQVEVEYLTERPRKLLSEYMDTAPIRVADLCAKSQQWEYEEEVRIIRSLDDCRELGKDQRDFPVFVKKVPTEAIKSIILGERMPTSEKKEVFLKIMDTNISLFLAAIGHSDFKFREERIKYNVPFKDSCPLITPKTAHIFVDFPDQLGAVAKVMIEKHPLSKVVNRPI</sequence>
<reference evidence="1 2" key="1">
    <citation type="submission" date="2018-02" db="EMBL/GenBank/DDBJ databases">
        <title>Acetobacter orientalis genome.</title>
        <authorList>
            <person name="Nakashima N."/>
            <person name="Tamura T."/>
        </authorList>
    </citation>
    <scope>NUCLEOTIDE SEQUENCE [LARGE SCALE GENOMIC DNA]</scope>
    <source>
        <strain evidence="1 2">FAN1</strain>
    </source>
</reference>
<dbReference type="EMBL" id="AP018515">
    <property type="protein sequence ID" value="BBC80257.1"/>
    <property type="molecule type" value="Genomic_DNA"/>
</dbReference>
<dbReference type="AlphaFoldDB" id="A0A2Z5ZJG7"/>
<name>A0A2Z5ZJG7_9PROT</name>
<accession>A0A2Z5ZJG7</accession>
<protein>
    <recommendedName>
        <fullName evidence="3">DUF2971 domain-containing protein</fullName>
    </recommendedName>
</protein>
<evidence type="ECO:0000313" key="1">
    <source>
        <dbReference type="EMBL" id="BBC80257.1"/>
    </source>
</evidence>
<evidence type="ECO:0008006" key="3">
    <source>
        <dbReference type="Google" id="ProtNLM"/>
    </source>
</evidence>
<dbReference type="Proteomes" id="UP000270034">
    <property type="component" value="Chromosome"/>
</dbReference>
<dbReference type="KEGG" id="aot:AcetOri_orf02860"/>
<proteinExistence type="predicted"/>
<organism evidence="1 2">
    <name type="scientific">Acetobacter orientalis</name>
    <dbReference type="NCBI Taxonomy" id="146474"/>
    <lineage>
        <taxon>Bacteria</taxon>
        <taxon>Pseudomonadati</taxon>
        <taxon>Pseudomonadota</taxon>
        <taxon>Alphaproteobacteria</taxon>
        <taxon>Acetobacterales</taxon>
        <taxon>Acetobacteraceae</taxon>
        <taxon>Acetobacter</taxon>
    </lineage>
</organism>